<evidence type="ECO:0000256" key="1">
    <source>
        <dbReference type="ARBA" id="ARBA00001974"/>
    </source>
</evidence>
<dbReference type="STRING" id="512565.AMIS_32370"/>
<dbReference type="SUPFAM" id="SSF56176">
    <property type="entry name" value="FAD-binding/transporter-associated domain-like"/>
    <property type="match status" value="1"/>
</dbReference>
<evidence type="ECO:0000313" key="9">
    <source>
        <dbReference type="Proteomes" id="UP000007882"/>
    </source>
</evidence>
<feature type="region of interest" description="Disordered" evidence="6">
    <location>
        <begin position="1"/>
        <end position="27"/>
    </location>
</feature>
<dbReference type="KEGG" id="ams:AMIS_32370"/>
<dbReference type="GO" id="GO:0016491">
    <property type="term" value="F:oxidoreductase activity"/>
    <property type="evidence" value="ECO:0007669"/>
    <property type="project" value="UniProtKB-KW"/>
</dbReference>
<dbReference type="PATRIC" id="fig|512565.3.peg.3232"/>
<evidence type="ECO:0000256" key="6">
    <source>
        <dbReference type="SAM" id="MobiDB-lite"/>
    </source>
</evidence>
<dbReference type="InterPro" id="IPR006094">
    <property type="entry name" value="Oxid_FAD_bind_N"/>
</dbReference>
<dbReference type="HOGENOM" id="CLU_018354_10_2_11"/>
<evidence type="ECO:0000259" key="7">
    <source>
        <dbReference type="PROSITE" id="PS51387"/>
    </source>
</evidence>
<dbReference type="InterPro" id="IPR050416">
    <property type="entry name" value="FAD-linked_Oxidoreductase"/>
</dbReference>
<evidence type="ECO:0000256" key="2">
    <source>
        <dbReference type="ARBA" id="ARBA00005466"/>
    </source>
</evidence>
<evidence type="ECO:0000256" key="3">
    <source>
        <dbReference type="ARBA" id="ARBA00022630"/>
    </source>
</evidence>
<dbReference type="Proteomes" id="UP000007882">
    <property type="component" value="Chromosome"/>
</dbReference>
<dbReference type="Pfam" id="PF01565">
    <property type="entry name" value="FAD_binding_4"/>
    <property type="match status" value="1"/>
</dbReference>
<dbReference type="InterPro" id="IPR016169">
    <property type="entry name" value="FAD-bd_PCMH_sub2"/>
</dbReference>
<reference evidence="8 9" key="1">
    <citation type="submission" date="2012-02" db="EMBL/GenBank/DDBJ databases">
        <title>Complete genome sequence of Actinoplanes missouriensis 431 (= NBRC 102363).</title>
        <authorList>
            <person name="Ohnishi Y."/>
            <person name="Ishikawa J."/>
            <person name="Sekine M."/>
            <person name="Hosoyama A."/>
            <person name="Harada T."/>
            <person name="Narita H."/>
            <person name="Hata T."/>
            <person name="Konno Y."/>
            <person name="Tutikane K."/>
            <person name="Fujita N."/>
            <person name="Horinouchi S."/>
            <person name="Hayakawa M."/>
        </authorList>
    </citation>
    <scope>NUCLEOTIDE SEQUENCE [LARGE SCALE GENOMIC DNA]</scope>
    <source>
        <strain evidence="9">ATCC 14538 / DSM 43046 / CBS 188.64 / JCM 3121 / NBRC 102363 / NCIMB 12654 / NRRL B-3342 / UNCC 431</strain>
    </source>
</reference>
<dbReference type="PROSITE" id="PS51387">
    <property type="entry name" value="FAD_PCMH"/>
    <property type="match status" value="1"/>
</dbReference>
<dbReference type="AlphaFoldDB" id="I0H620"/>
<protein>
    <recommendedName>
        <fullName evidence="7">FAD-binding PCMH-type domain-containing protein</fullName>
    </recommendedName>
</protein>
<dbReference type="InterPro" id="IPR036318">
    <property type="entry name" value="FAD-bd_PCMH-like_sf"/>
</dbReference>
<name>I0H620_ACTM4</name>
<keyword evidence="4" id="KW-0274">FAD</keyword>
<dbReference type="InterPro" id="IPR016167">
    <property type="entry name" value="FAD-bd_PCMH_sub1"/>
</dbReference>
<dbReference type="Gene3D" id="3.30.43.10">
    <property type="entry name" value="Uridine Diphospho-n-acetylenolpyruvylglucosamine Reductase, domain 2"/>
    <property type="match status" value="1"/>
</dbReference>
<dbReference type="Gene3D" id="3.40.462.20">
    <property type="match status" value="1"/>
</dbReference>
<comment type="similarity">
    <text evidence="2">Belongs to the oxygen-dependent FAD-linked oxidoreductase family.</text>
</comment>
<feature type="compositionally biased region" description="Basic and acidic residues" evidence="6">
    <location>
        <begin position="15"/>
        <end position="27"/>
    </location>
</feature>
<keyword evidence="3" id="KW-0285">Flavoprotein</keyword>
<dbReference type="InterPro" id="IPR012951">
    <property type="entry name" value="BBE"/>
</dbReference>
<sequence>MQHRPKTQQDNGSGPRRDAAGPDWDGLRARVRGSVIRPDDDGYDDARALADLEFNAVRPLAVVRCAGPEDVRQALAFAGELGVPAVPRSGGHSFAGYSTTEGIVVDVSGMTRTVIDGDVARVEAGAQLVDLYTDSLRYGLAVPTGWCSTVGIAGLALGGGIGLESRKYGLAVDNILSADIVLADGRLVRCDRLHHSDLFWALRGGGGGNFGVVTSLSLRAYPVTEMTNYVLRWPWAAAAEVVRAWQEWAFTTPDDMTPTLTMELPDAAEGAVPELTVKGAWLGSPELLGPLLQHLRDRIPTPPDETSVTTVPYEEGVIWWFGCEGMSMAECHFAGSHPEGKVPRVGFARARGHFVDHDIPAEGILAMVEAFAAHRAPGQSRNLDFLTMGGAINRVPADATAFVHRDSRYFVGCAVGTMDAESPQGQQVAVDWIDSCWEAVRPWAAPRTYQNFVDPALPDWQSRYYGSNYARLSEVRAAYDPDRFFRFPHAIV</sequence>
<dbReference type="PANTHER" id="PTHR42973:SF39">
    <property type="entry name" value="FAD-BINDING PCMH-TYPE DOMAIN-CONTAINING PROTEIN"/>
    <property type="match status" value="1"/>
</dbReference>
<gene>
    <name evidence="8" type="ordered locus">AMIS_32370</name>
</gene>
<dbReference type="GO" id="GO:0071949">
    <property type="term" value="F:FAD binding"/>
    <property type="evidence" value="ECO:0007669"/>
    <property type="project" value="InterPro"/>
</dbReference>
<dbReference type="eggNOG" id="COG0277">
    <property type="taxonomic scope" value="Bacteria"/>
</dbReference>
<organism evidence="8 9">
    <name type="scientific">Actinoplanes missouriensis (strain ATCC 14538 / DSM 43046 / CBS 188.64 / JCM 3121 / NBRC 102363 / NCIMB 12654 / NRRL B-3342 / UNCC 431)</name>
    <dbReference type="NCBI Taxonomy" id="512565"/>
    <lineage>
        <taxon>Bacteria</taxon>
        <taxon>Bacillati</taxon>
        <taxon>Actinomycetota</taxon>
        <taxon>Actinomycetes</taxon>
        <taxon>Micromonosporales</taxon>
        <taxon>Micromonosporaceae</taxon>
        <taxon>Actinoplanes</taxon>
    </lineage>
</organism>
<dbReference type="Gene3D" id="3.30.465.10">
    <property type="match status" value="1"/>
</dbReference>
<feature type="domain" description="FAD-binding PCMH-type" evidence="7">
    <location>
        <begin position="55"/>
        <end position="223"/>
    </location>
</feature>
<dbReference type="PANTHER" id="PTHR42973">
    <property type="entry name" value="BINDING OXIDOREDUCTASE, PUTATIVE (AFU_ORTHOLOGUE AFUA_1G17690)-RELATED"/>
    <property type="match status" value="1"/>
</dbReference>
<dbReference type="Pfam" id="PF08031">
    <property type="entry name" value="BBE"/>
    <property type="match status" value="1"/>
</dbReference>
<dbReference type="EMBL" id="AP012319">
    <property type="protein sequence ID" value="BAL88457.1"/>
    <property type="molecule type" value="Genomic_DNA"/>
</dbReference>
<keyword evidence="9" id="KW-1185">Reference proteome</keyword>
<dbReference type="InterPro" id="IPR016166">
    <property type="entry name" value="FAD-bd_PCMH"/>
</dbReference>
<keyword evidence="5" id="KW-0560">Oxidoreductase</keyword>
<evidence type="ECO:0000256" key="4">
    <source>
        <dbReference type="ARBA" id="ARBA00022827"/>
    </source>
</evidence>
<evidence type="ECO:0000313" key="8">
    <source>
        <dbReference type="EMBL" id="BAL88457.1"/>
    </source>
</evidence>
<accession>I0H620</accession>
<evidence type="ECO:0000256" key="5">
    <source>
        <dbReference type="ARBA" id="ARBA00023002"/>
    </source>
</evidence>
<proteinExistence type="inferred from homology"/>
<comment type="cofactor">
    <cofactor evidence="1">
        <name>FAD</name>
        <dbReference type="ChEBI" id="CHEBI:57692"/>
    </cofactor>
</comment>